<dbReference type="AlphaFoldDB" id="M2P9D3"/>
<keyword evidence="2" id="KW-1185">Reference proteome</keyword>
<proteinExistence type="predicted"/>
<dbReference type="STRING" id="999415.HMPREF9943_00730"/>
<sequence>MKTAVIYIHGKAGSVNESNYYKKFFNDEYEVIGFDYRSELPWDSKKEFQTYFDDITSKYKDIIIIGNSIGAYFSLISLSEYPIKKAMFISPVVDMEKLIEDLMKRSNITEDELRSKKEIETKFGETLSWKYLSYVRNHFIKWNIPTSVLYGEKDILTSKEAITMFAEQIGANLTIMENGEHWFHTDEQLNFLDNWIRNSIQ</sequence>
<evidence type="ECO:0000313" key="1">
    <source>
        <dbReference type="EMBL" id="EMD16952.1"/>
    </source>
</evidence>
<dbReference type="OrthoDB" id="358525at2"/>
<dbReference type="Pfam" id="PF05728">
    <property type="entry name" value="UPF0227"/>
    <property type="match status" value="1"/>
</dbReference>
<dbReference type="Proteomes" id="UP000011758">
    <property type="component" value="Unassembled WGS sequence"/>
</dbReference>
<name>M2P9D3_9FIRM</name>
<dbReference type="EMBL" id="AGEJ01000012">
    <property type="protein sequence ID" value="EMD16952.1"/>
    <property type="molecule type" value="Genomic_DNA"/>
</dbReference>
<dbReference type="InterPro" id="IPR029058">
    <property type="entry name" value="AB_hydrolase_fold"/>
</dbReference>
<organism evidence="1 2">
    <name type="scientific">Eggerthia catenaformis OT 569 = DSM 20559</name>
    <dbReference type="NCBI Taxonomy" id="999415"/>
    <lineage>
        <taxon>Bacteria</taxon>
        <taxon>Bacillati</taxon>
        <taxon>Bacillota</taxon>
        <taxon>Erysipelotrichia</taxon>
        <taxon>Erysipelotrichales</taxon>
        <taxon>Coprobacillaceae</taxon>
        <taxon>Eggerthia</taxon>
    </lineage>
</organism>
<dbReference type="Gene3D" id="3.40.50.1820">
    <property type="entry name" value="alpha/beta hydrolase"/>
    <property type="match status" value="1"/>
</dbReference>
<dbReference type="SUPFAM" id="SSF53474">
    <property type="entry name" value="alpha/beta-Hydrolases"/>
    <property type="match status" value="1"/>
</dbReference>
<protein>
    <recommendedName>
        <fullName evidence="3">AB hydrolase-1 domain-containing protein</fullName>
    </recommendedName>
</protein>
<gene>
    <name evidence="1" type="ORF">HMPREF9943_00730</name>
</gene>
<dbReference type="RefSeq" id="WP_004802134.1">
    <property type="nucleotide sequence ID" value="NZ_KB446647.1"/>
</dbReference>
<comment type="caution">
    <text evidence="1">The sequence shown here is derived from an EMBL/GenBank/DDBJ whole genome shotgun (WGS) entry which is preliminary data.</text>
</comment>
<dbReference type="InterPro" id="IPR008886">
    <property type="entry name" value="UPF0227/Esterase_YqiA"/>
</dbReference>
<dbReference type="PATRIC" id="fig|999415.3.peg.732"/>
<evidence type="ECO:0008006" key="3">
    <source>
        <dbReference type="Google" id="ProtNLM"/>
    </source>
</evidence>
<dbReference type="BioCyc" id="ECAT999415-HMP:GTTI-752-MONOMER"/>
<accession>M2P9D3</accession>
<evidence type="ECO:0000313" key="2">
    <source>
        <dbReference type="Proteomes" id="UP000011758"/>
    </source>
</evidence>
<dbReference type="eggNOG" id="COG1073">
    <property type="taxonomic scope" value="Bacteria"/>
</dbReference>
<reference evidence="1 2" key="1">
    <citation type="submission" date="2013-02" db="EMBL/GenBank/DDBJ databases">
        <title>The Genome Sequence of Lactobacillus catenaformis F0143.</title>
        <authorList>
            <consortium name="The Broad Institute Genome Sequencing Platform"/>
            <person name="Earl A."/>
            <person name="Ward D."/>
            <person name="Feldgarden M."/>
            <person name="Gevers D."/>
            <person name="Izard J."/>
            <person name="Blanton J.M."/>
            <person name="Mathney J."/>
            <person name="Dewhirst F.E."/>
            <person name="Young S.K."/>
            <person name="Zeng Q."/>
            <person name="Gargeya S."/>
            <person name="Fitzgerald M."/>
            <person name="Haas B."/>
            <person name="Abouelleil A."/>
            <person name="Alvarado L."/>
            <person name="Arachchi H.M."/>
            <person name="Berlin A."/>
            <person name="Chapman S.B."/>
            <person name="Gearin G."/>
            <person name="Goldberg J."/>
            <person name="Griggs A."/>
            <person name="Gujja S."/>
            <person name="Hansen M."/>
            <person name="Heiman D."/>
            <person name="Howarth C."/>
            <person name="Larimer J."/>
            <person name="Lui A."/>
            <person name="MacDonald P.J.P."/>
            <person name="McCowen C."/>
            <person name="Montmayeur A."/>
            <person name="Murphy C."/>
            <person name="Neiman D."/>
            <person name="Pearson M."/>
            <person name="Priest M."/>
            <person name="Roberts A."/>
            <person name="Saif S."/>
            <person name="Shea T."/>
            <person name="Sisk P."/>
            <person name="Stolte C."/>
            <person name="Sykes S."/>
            <person name="Wortman J."/>
            <person name="Nusbaum C."/>
            <person name="Birren B."/>
        </authorList>
    </citation>
    <scope>NUCLEOTIDE SEQUENCE [LARGE SCALE GENOMIC DNA]</scope>
    <source>
        <strain evidence="1 2">OT 569</strain>
    </source>
</reference>